<dbReference type="InterPro" id="IPR027417">
    <property type="entry name" value="P-loop_NTPase"/>
</dbReference>
<reference evidence="5 6" key="1">
    <citation type="submission" date="2020-08" db="EMBL/GenBank/DDBJ databases">
        <title>A Genomic Blueprint of the Chicken Gut Microbiome.</title>
        <authorList>
            <person name="Gilroy R."/>
            <person name="Ravi A."/>
            <person name="Getino M."/>
            <person name="Pursley I."/>
            <person name="Horton D.L."/>
            <person name="Alikhan N.-F."/>
            <person name="Baker D."/>
            <person name="Gharbi K."/>
            <person name="Hall N."/>
            <person name="Watson M."/>
            <person name="Adriaenssens E.M."/>
            <person name="Foster-Nyarko E."/>
            <person name="Jarju S."/>
            <person name="Secka A."/>
            <person name="Antonio M."/>
            <person name="Oren A."/>
            <person name="Chaudhuri R."/>
            <person name="La Ragione R.M."/>
            <person name="Hildebrand F."/>
            <person name="Pallen M.J."/>
        </authorList>
    </citation>
    <scope>NUCLEOTIDE SEQUENCE [LARGE SCALE GENOMIC DNA]</scope>
    <source>
        <strain evidence="5 6">Sa2BUA9</strain>
    </source>
</reference>
<evidence type="ECO:0000313" key="6">
    <source>
        <dbReference type="Proteomes" id="UP000640786"/>
    </source>
</evidence>
<dbReference type="CDD" id="cd03230">
    <property type="entry name" value="ABC_DR_subfamily_A"/>
    <property type="match status" value="1"/>
</dbReference>
<dbReference type="PROSITE" id="PS50893">
    <property type="entry name" value="ABC_TRANSPORTER_2"/>
    <property type="match status" value="1"/>
</dbReference>
<comment type="caution">
    <text evidence="5">The sequence shown here is derived from an EMBL/GenBank/DDBJ whole genome shotgun (WGS) entry which is preliminary data.</text>
</comment>
<keyword evidence="1" id="KW-0813">Transport</keyword>
<dbReference type="SUPFAM" id="SSF52540">
    <property type="entry name" value="P-loop containing nucleoside triphosphate hydrolases"/>
    <property type="match status" value="1"/>
</dbReference>
<dbReference type="PANTHER" id="PTHR42939">
    <property type="entry name" value="ABC TRANSPORTER ATP-BINDING PROTEIN ALBC-RELATED"/>
    <property type="match status" value="1"/>
</dbReference>
<keyword evidence="2" id="KW-0547">Nucleotide-binding</keyword>
<dbReference type="PANTHER" id="PTHR42939:SF1">
    <property type="entry name" value="ABC TRANSPORTER ATP-BINDING PROTEIN ALBC-RELATED"/>
    <property type="match status" value="1"/>
</dbReference>
<accession>A0ABR8R460</accession>
<dbReference type="EMBL" id="JACSQO010000001">
    <property type="protein sequence ID" value="MBD7942571.1"/>
    <property type="molecule type" value="Genomic_DNA"/>
</dbReference>
<dbReference type="Gene3D" id="3.40.50.300">
    <property type="entry name" value="P-loop containing nucleotide triphosphate hydrolases"/>
    <property type="match status" value="1"/>
</dbReference>
<organism evidence="5 6">
    <name type="scientific">Psychrobacillus faecigallinarum</name>
    <dbReference type="NCBI Taxonomy" id="2762235"/>
    <lineage>
        <taxon>Bacteria</taxon>
        <taxon>Bacillati</taxon>
        <taxon>Bacillota</taxon>
        <taxon>Bacilli</taxon>
        <taxon>Bacillales</taxon>
        <taxon>Bacillaceae</taxon>
        <taxon>Psychrobacillus</taxon>
    </lineage>
</organism>
<evidence type="ECO:0000256" key="1">
    <source>
        <dbReference type="ARBA" id="ARBA00022448"/>
    </source>
</evidence>
<protein>
    <submittedName>
        <fullName evidence="5">ABC transporter ATP-binding protein</fullName>
    </submittedName>
</protein>
<dbReference type="InterPro" id="IPR003439">
    <property type="entry name" value="ABC_transporter-like_ATP-bd"/>
</dbReference>
<proteinExistence type="predicted"/>
<keyword evidence="3 5" id="KW-0067">ATP-binding</keyword>
<sequence>MLTILNLTKKFGKQEVLKGVDLQVKKGEILGFVGANGAGKTTTLHCITGLEEQDGGNIVINNIPKTHETIFKKQFYFIPDTFHVFKNISAYDWIHFVLKLYEKLDEEKLDYYIKAFEMQKSIYKPMGTYSYGMLHKMALIAAFTISPPIIIMDEPLNGLDPFAVLVFKNCLKDYVENGGTVIFSTHLLDVVEKICESIAFLKEGRIVLHESVESLLLEGNLETTFMEIQANEV</sequence>
<name>A0ABR8R460_9BACI</name>
<gene>
    <name evidence="5" type="ORF">H9650_00465</name>
</gene>
<dbReference type="InterPro" id="IPR003593">
    <property type="entry name" value="AAA+_ATPase"/>
</dbReference>
<dbReference type="InterPro" id="IPR051782">
    <property type="entry name" value="ABC_Transporter_VariousFunc"/>
</dbReference>
<dbReference type="RefSeq" id="WP_191696339.1">
    <property type="nucleotide sequence ID" value="NZ_JACSQO010000001.1"/>
</dbReference>
<dbReference type="GO" id="GO:0005524">
    <property type="term" value="F:ATP binding"/>
    <property type="evidence" value="ECO:0007669"/>
    <property type="project" value="UniProtKB-KW"/>
</dbReference>
<evidence type="ECO:0000313" key="5">
    <source>
        <dbReference type="EMBL" id="MBD7942571.1"/>
    </source>
</evidence>
<feature type="domain" description="ABC transporter" evidence="4">
    <location>
        <begin position="2"/>
        <end position="228"/>
    </location>
</feature>
<evidence type="ECO:0000256" key="3">
    <source>
        <dbReference type="ARBA" id="ARBA00022840"/>
    </source>
</evidence>
<keyword evidence="6" id="KW-1185">Reference proteome</keyword>
<evidence type="ECO:0000259" key="4">
    <source>
        <dbReference type="PROSITE" id="PS50893"/>
    </source>
</evidence>
<dbReference type="SMART" id="SM00382">
    <property type="entry name" value="AAA"/>
    <property type="match status" value="1"/>
</dbReference>
<dbReference type="Pfam" id="PF00005">
    <property type="entry name" value="ABC_tran"/>
    <property type="match status" value="1"/>
</dbReference>
<evidence type="ECO:0000256" key="2">
    <source>
        <dbReference type="ARBA" id="ARBA00022741"/>
    </source>
</evidence>
<dbReference type="Proteomes" id="UP000640786">
    <property type="component" value="Unassembled WGS sequence"/>
</dbReference>